<sequence length="396" mass="45498">MHLGIINYGTRAKNRGVDQLAQCLYQLGHQALIVARLPKSGERITEFNNIPILQLPLNVKRFGYLISAPIPLNWIWTRWIVYFARKYSWQAIFVREVPLAWQVLRAAKILDIPAYLDMRENLGAMYAAGSEERLIRKFLRPKRFVHFYESLVVPKFNHVFTVSQELRIWVTENYKIKPNVISVLSNYPSQVFLEQAEKAAKKKIKRSHEKVLKLVHTGFVKKDRGLQDILKALRILIDREINVALRIIGDGTNLNDLKELVSQLGIEKHVEFLPMLPPENVADALADCDVGLCSYLLNEHTQQTLPGKLFEYMAVGLPVLSSARKPVISIIEKEKCGFIYYSRDPEAIANAIISLTKDLNNAREMGRRGREAVIKRYNQKSNLEVLRKVLEKNNTV</sequence>
<keyword evidence="2" id="KW-0808">Transferase</keyword>
<dbReference type="PANTHER" id="PTHR12526">
    <property type="entry name" value="GLYCOSYLTRANSFERASE"/>
    <property type="match status" value="1"/>
</dbReference>
<dbReference type="PANTHER" id="PTHR12526:SF629">
    <property type="entry name" value="TEICHURONIC ACID BIOSYNTHESIS GLYCOSYLTRANSFERASE TUAH-RELATED"/>
    <property type="match status" value="1"/>
</dbReference>
<dbReference type="InterPro" id="IPR001296">
    <property type="entry name" value="Glyco_trans_1"/>
</dbReference>
<dbReference type="InterPro" id="IPR028098">
    <property type="entry name" value="Glyco_trans_4-like_N"/>
</dbReference>
<evidence type="ECO:0000256" key="1">
    <source>
        <dbReference type="ARBA" id="ARBA00022676"/>
    </source>
</evidence>
<accession>A0A0S7XR81</accession>
<keyword evidence="1" id="KW-0328">Glycosyltransferase</keyword>
<evidence type="ECO:0000313" key="6">
    <source>
        <dbReference type="Proteomes" id="UP000051861"/>
    </source>
</evidence>
<dbReference type="Pfam" id="PF13579">
    <property type="entry name" value="Glyco_trans_4_4"/>
    <property type="match status" value="1"/>
</dbReference>
<comment type="caution">
    <text evidence="5">The sequence shown here is derived from an EMBL/GenBank/DDBJ whole genome shotgun (WGS) entry which is preliminary data.</text>
</comment>
<dbReference type="Pfam" id="PF00534">
    <property type="entry name" value="Glycos_transf_1"/>
    <property type="match status" value="1"/>
</dbReference>
<protein>
    <submittedName>
        <fullName evidence="5">Uncharacterized protein</fullName>
    </submittedName>
</protein>
<name>A0A0S7XR81_UNCSA</name>
<evidence type="ECO:0000259" key="4">
    <source>
        <dbReference type="Pfam" id="PF13579"/>
    </source>
</evidence>
<proteinExistence type="predicted"/>
<evidence type="ECO:0000256" key="2">
    <source>
        <dbReference type="ARBA" id="ARBA00022679"/>
    </source>
</evidence>
<organism evidence="5 6">
    <name type="scientific">candidate division WOR-1 bacterium DG_54_3</name>
    <dbReference type="NCBI Taxonomy" id="1703775"/>
    <lineage>
        <taxon>Bacteria</taxon>
        <taxon>Bacillati</taxon>
        <taxon>Saganbacteria</taxon>
    </lineage>
</organism>
<dbReference type="Gene3D" id="3.40.50.2000">
    <property type="entry name" value="Glycogen Phosphorylase B"/>
    <property type="match status" value="2"/>
</dbReference>
<evidence type="ECO:0000313" key="5">
    <source>
        <dbReference type="EMBL" id="KPJ64974.1"/>
    </source>
</evidence>
<feature type="domain" description="Glycosyltransferase subfamily 4-like N-terminal" evidence="4">
    <location>
        <begin position="15"/>
        <end position="186"/>
    </location>
</feature>
<dbReference type="GO" id="GO:0016757">
    <property type="term" value="F:glycosyltransferase activity"/>
    <property type="evidence" value="ECO:0007669"/>
    <property type="project" value="UniProtKB-KW"/>
</dbReference>
<dbReference type="Proteomes" id="UP000051861">
    <property type="component" value="Unassembled WGS sequence"/>
</dbReference>
<dbReference type="AlphaFoldDB" id="A0A0S7XR81"/>
<dbReference type="EMBL" id="LIZX01000152">
    <property type="protein sequence ID" value="KPJ64974.1"/>
    <property type="molecule type" value="Genomic_DNA"/>
</dbReference>
<dbReference type="SUPFAM" id="SSF53756">
    <property type="entry name" value="UDP-Glycosyltransferase/glycogen phosphorylase"/>
    <property type="match status" value="1"/>
</dbReference>
<gene>
    <name evidence="5" type="ORF">AMJ44_11670</name>
</gene>
<feature type="domain" description="Glycosyl transferase family 1" evidence="3">
    <location>
        <begin position="200"/>
        <end position="371"/>
    </location>
</feature>
<evidence type="ECO:0000259" key="3">
    <source>
        <dbReference type="Pfam" id="PF00534"/>
    </source>
</evidence>
<reference evidence="5 6" key="1">
    <citation type="journal article" date="2015" name="Microbiome">
        <title>Genomic resolution of linkages in carbon, nitrogen, and sulfur cycling among widespread estuary sediment bacteria.</title>
        <authorList>
            <person name="Baker B.J."/>
            <person name="Lazar C.S."/>
            <person name="Teske A.P."/>
            <person name="Dick G.J."/>
        </authorList>
    </citation>
    <scope>NUCLEOTIDE SEQUENCE [LARGE SCALE GENOMIC DNA]</scope>
    <source>
        <strain evidence="5">DG_54_3</strain>
    </source>
</reference>